<organism evidence="1 2">
    <name type="scientific">candidate division WS6 bacterium GW2011_GWF1_35_23</name>
    <dbReference type="NCBI Taxonomy" id="1619097"/>
    <lineage>
        <taxon>Bacteria</taxon>
        <taxon>Candidatus Dojkabacteria</taxon>
    </lineage>
</organism>
<reference evidence="1 2" key="1">
    <citation type="journal article" date="2015" name="Nature">
        <title>rRNA introns, odd ribosomes, and small enigmatic genomes across a large radiation of phyla.</title>
        <authorList>
            <person name="Brown C.T."/>
            <person name="Hug L.A."/>
            <person name="Thomas B.C."/>
            <person name="Sharon I."/>
            <person name="Castelle C.J."/>
            <person name="Singh A."/>
            <person name="Wilkins M.J."/>
            <person name="Williams K.H."/>
            <person name="Banfield J.F."/>
        </authorList>
    </citation>
    <scope>NUCLEOTIDE SEQUENCE [LARGE SCALE GENOMIC DNA]</scope>
</reference>
<dbReference type="AlphaFoldDB" id="A0A0G0C963"/>
<dbReference type="EMBL" id="LBQH01000012">
    <property type="protein sequence ID" value="KKP77748.1"/>
    <property type="molecule type" value="Genomic_DNA"/>
</dbReference>
<gene>
    <name evidence="1" type="ORF">UR73_C0012G0007</name>
</gene>
<sequence>MELENKGVPVNELSLDQRISLLKEMFGEDIASVRFCYDIGCKNVPERSFLLKEEYMENISELLGRVFNKEMKAKRFELVSSLNEYNEITIGLFNGKAGALNQDGKSVNYDFEFFYRENNGISVTRYISEQKQVGSMKRALDIEEMSLRGADCYDNDCKELLSEVVNVSISGLFNNPL</sequence>
<evidence type="ECO:0000313" key="2">
    <source>
        <dbReference type="Proteomes" id="UP000034816"/>
    </source>
</evidence>
<accession>A0A0G0C963</accession>
<protein>
    <submittedName>
        <fullName evidence="1">Uncharacterized protein</fullName>
    </submittedName>
</protein>
<evidence type="ECO:0000313" key="1">
    <source>
        <dbReference type="EMBL" id="KKP77748.1"/>
    </source>
</evidence>
<name>A0A0G0C963_9BACT</name>
<comment type="caution">
    <text evidence="1">The sequence shown here is derived from an EMBL/GenBank/DDBJ whole genome shotgun (WGS) entry which is preliminary data.</text>
</comment>
<dbReference type="Proteomes" id="UP000034816">
    <property type="component" value="Unassembled WGS sequence"/>
</dbReference>
<proteinExistence type="predicted"/>